<dbReference type="EMBL" id="CADCWG010000041">
    <property type="protein sequence ID" value="CAA9539494.1"/>
    <property type="molecule type" value="Genomic_DNA"/>
</dbReference>
<feature type="compositionally biased region" description="Polar residues" evidence="5">
    <location>
        <begin position="1"/>
        <end position="13"/>
    </location>
</feature>
<dbReference type="Pfam" id="PF00005">
    <property type="entry name" value="ABC_tran"/>
    <property type="match status" value="1"/>
</dbReference>
<dbReference type="InterPro" id="IPR027417">
    <property type="entry name" value="P-loop_NTPase"/>
</dbReference>
<dbReference type="InterPro" id="IPR003593">
    <property type="entry name" value="AAA+_ATPase"/>
</dbReference>
<evidence type="ECO:0000259" key="6">
    <source>
        <dbReference type="PROSITE" id="PS50893"/>
    </source>
</evidence>
<dbReference type="InterPro" id="IPR017871">
    <property type="entry name" value="ABC_transporter-like_CS"/>
</dbReference>
<dbReference type="GO" id="GO:0005524">
    <property type="term" value="F:ATP binding"/>
    <property type="evidence" value="ECO:0007669"/>
    <property type="project" value="UniProtKB-KW"/>
</dbReference>
<sequence>MATTLPDTASVSTGLDGHVQPAGGFGGADGRPTPGEAVLRTRGLTKRFGAITAVEGLDLEVRAGEVFGFLGPNGAGKSTTVGMVLGLIAPTSGTVELFGRPLGADRSVVARRVGAIIETPAFYPYLSGRDNLRALAMAAGGVPDGTVDRLLAQVGLTERAGGKYKTYSLGMKQRLGIASTLLTDPGLVILDEPTNGLDPAGQREIRAIIPRLAREGRAVLLASHLLNEVEHVCDRVVIVRRGRMVESGSVAALVRRGEHIEVGLAAAELAPGAEVLRGLPFVERVDIDEAARTLRVGAPAERGAELNRALAGQGLFAGTIAPRRSSLEDIFLELTEGSTPGEQAIAGAGRGRRRWRRGRAAA</sequence>
<gene>
    <name evidence="7" type="ORF">AVDCRST_MAG49-693</name>
</gene>
<name>A0A6J4U5Z2_9BACT</name>
<protein>
    <submittedName>
        <fullName evidence="7">Efflux ABC transporter, ATP-binding protein</fullName>
    </submittedName>
</protein>
<reference evidence="7" key="1">
    <citation type="submission" date="2020-02" db="EMBL/GenBank/DDBJ databases">
        <authorList>
            <person name="Meier V. D."/>
        </authorList>
    </citation>
    <scope>NUCLEOTIDE SEQUENCE</scope>
    <source>
        <strain evidence="7">AVDCRST_MAG49</strain>
    </source>
</reference>
<evidence type="ECO:0000313" key="7">
    <source>
        <dbReference type="EMBL" id="CAA9539494.1"/>
    </source>
</evidence>
<dbReference type="InterPro" id="IPR003439">
    <property type="entry name" value="ABC_transporter-like_ATP-bd"/>
</dbReference>
<feature type="region of interest" description="Disordered" evidence="5">
    <location>
        <begin position="1"/>
        <end position="34"/>
    </location>
</feature>
<feature type="compositionally biased region" description="Basic residues" evidence="5">
    <location>
        <begin position="350"/>
        <end position="362"/>
    </location>
</feature>
<accession>A0A6J4U5Z2</accession>
<dbReference type="PANTHER" id="PTHR43335">
    <property type="entry name" value="ABC TRANSPORTER, ATP-BINDING PROTEIN"/>
    <property type="match status" value="1"/>
</dbReference>
<keyword evidence="4 7" id="KW-0067">ATP-binding</keyword>
<dbReference type="Gene3D" id="3.40.50.300">
    <property type="entry name" value="P-loop containing nucleotide triphosphate hydrolases"/>
    <property type="match status" value="1"/>
</dbReference>
<dbReference type="AlphaFoldDB" id="A0A6J4U5Z2"/>
<feature type="domain" description="ABC transporter" evidence="6">
    <location>
        <begin position="39"/>
        <end position="266"/>
    </location>
</feature>
<dbReference type="SMART" id="SM00382">
    <property type="entry name" value="AAA"/>
    <property type="match status" value="1"/>
</dbReference>
<organism evidence="7">
    <name type="scientific">uncultured Thermomicrobiales bacterium</name>
    <dbReference type="NCBI Taxonomy" id="1645740"/>
    <lineage>
        <taxon>Bacteria</taxon>
        <taxon>Pseudomonadati</taxon>
        <taxon>Thermomicrobiota</taxon>
        <taxon>Thermomicrobia</taxon>
        <taxon>Thermomicrobiales</taxon>
        <taxon>environmental samples</taxon>
    </lineage>
</organism>
<feature type="region of interest" description="Disordered" evidence="5">
    <location>
        <begin position="342"/>
        <end position="362"/>
    </location>
</feature>
<dbReference type="SUPFAM" id="SSF52540">
    <property type="entry name" value="P-loop containing nucleoside triphosphate hydrolases"/>
    <property type="match status" value="1"/>
</dbReference>
<evidence type="ECO:0000256" key="2">
    <source>
        <dbReference type="ARBA" id="ARBA00022448"/>
    </source>
</evidence>
<evidence type="ECO:0000256" key="5">
    <source>
        <dbReference type="SAM" id="MobiDB-lite"/>
    </source>
</evidence>
<keyword evidence="3" id="KW-0547">Nucleotide-binding</keyword>
<dbReference type="PROSITE" id="PS50893">
    <property type="entry name" value="ABC_TRANSPORTER_2"/>
    <property type="match status" value="1"/>
</dbReference>
<dbReference type="PANTHER" id="PTHR43335:SF4">
    <property type="entry name" value="ABC TRANSPORTER, ATP-BINDING PROTEIN"/>
    <property type="match status" value="1"/>
</dbReference>
<keyword evidence="2" id="KW-0813">Transport</keyword>
<evidence type="ECO:0000256" key="4">
    <source>
        <dbReference type="ARBA" id="ARBA00022840"/>
    </source>
</evidence>
<evidence type="ECO:0000256" key="1">
    <source>
        <dbReference type="ARBA" id="ARBA00005417"/>
    </source>
</evidence>
<dbReference type="GO" id="GO:0016887">
    <property type="term" value="F:ATP hydrolysis activity"/>
    <property type="evidence" value="ECO:0007669"/>
    <property type="project" value="InterPro"/>
</dbReference>
<proteinExistence type="inferred from homology"/>
<dbReference type="PROSITE" id="PS00211">
    <property type="entry name" value="ABC_TRANSPORTER_1"/>
    <property type="match status" value="1"/>
</dbReference>
<evidence type="ECO:0000256" key="3">
    <source>
        <dbReference type="ARBA" id="ARBA00022741"/>
    </source>
</evidence>
<comment type="similarity">
    <text evidence="1">Belongs to the ABC transporter superfamily.</text>
</comment>